<dbReference type="RefSeq" id="WP_343163124.1">
    <property type="nucleotide sequence ID" value="NZ_JBHRSV010000028.1"/>
</dbReference>
<dbReference type="EMBL" id="JBHRSV010000028">
    <property type="protein sequence ID" value="MFC2927138.1"/>
    <property type="molecule type" value="Genomic_DNA"/>
</dbReference>
<feature type="transmembrane region" description="Helical" evidence="1">
    <location>
        <begin position="381"/>
        <end position="404"/>
    </location>
</feature>
<feature type="transmembrane region" description="Helical" evidence="1">
    <location>
        <begin position="312"/>
        <end position="335"/>
    </location>
</feature>
<evidence type="ECO:0000259" key="2">
    <source>
        <dbReference type="Pfam" id="PF13460"/>
    </source>
</evidence>
<comment type="caution">
    <text evidence="3">The sequence shown here is derived from an EMBL/GenBank/DDBJ whole genome shotgun (WGS) entry which is preliminary data.</text>
</comment>
<dbReference type="SUPFAM" id="SSF51735">
    <property type="entry name" value="NAD(P)-binding Rossmann-fold domains"/>
    <property type="match status" value="1"/>
</dbReference>
<dbReference type="InterPro" id="IPR036291">
    <property type="entry name" value="NAD(P)-bd_dom_sf"/>
</dbReference>
<evidence type="ECO:0000313" key="4">
    <source>
        <dbReference type="Proteomes" id="UP001595379"/>
    </source>
</evidence>
<dbReference type="InterPro" id="IPR051207">
    <property type="entry name" value="ComplexI_NDUFA9_subunit"/>
</dbReference>
<evidence type="ECO:0000313" key="3">
    <source>
        <dbReference type="EMBL" id="MFC2927138.1"/>
    </source>
</evidence>
<feature type="domain" description="NAD(P)-binding" evidence="2">
    <location>
        <begin position="7"/>
        <end position="150"/>
    </location>
</feature>
<gene>
    <name evidence="3" type="ORF">ACFOOR_13560</name>
</gene>
<proteinExistence type="predicted"/>
<accession>A0ABV7A0K9</accession>
<keyword evidence="1" id="KW-0472">Membrane</keyword>
<dbReference type="InterPro" id="IPR016040">
    <property type="entry name" value="NAD(P)-bd_dom"/>
</dbReference>
<keyword evidence="1" id="KW-1133">Transmembrane helix</keyword>
<dbReference type="InterPro" id="IPR025695">
    <property type="entry name" value="DoxX-like"/>
</dbReference>
<name>A0ABV7A0K9_9PROT</name>
<evidence type="ECO:0000256" key="1">
    <source>
        <dbReference type="SAM" id="Phobius"/>
    </source>
</evidence>
<organism evidence="3 4">
    <name type="scientific">Hyphobacterium vulgare</name>
    <dbReference type="NCBI Taxonomy" id="1736751"/>
    <lineage>
        <taxon>Bacteria</taxon>
        <taxon>Pseudomonadati</taxon>
        <taxon>Pseudomonadota</taxon>
        <taxon>Alphaproteobacteria</taxon>
        <taxon>Maricaulales</taxon>
        <taxon>Maricaulaceae</taxon>
        <taxon>Hyphobacterium</taxon>
    </lineage>
</organism>
<sequence>MRILVLGGYGLIGSAVVRECLARGWTVTGAGRNPDRGRCAIPGAEWVAADLARLTRPDDWSGGLDGYDAVINCAGALQDGGGDDLWAVHHTGIAALVAACAAASVPRFVQISAPGAEPDAATEFMRTKAAGDAWVRESPLHWAILKPGLVLSPHAWGGSALLRGLAALPFAIPLTHADAPAQTVSVFELAREAADCAAGLRPPGYEADLVEEKTHTLAELVTAFRDWLGFRRVPIAALPDWVSDAAGLAGDLAADLGWKTPLRSTAMRTMGAGVTGDASAWTAARGSPPSTLAQTLGGFGADIQARRFARTYFLHPVLIAGLSVFWIVSGLIAVFQRDAAAAILTAQGVGLDAALALTLSGAALDIALGAGIAVRRTSSLALMGTIALTLAYAASATVITPHLWADPMGTLVKMLPIVLAALAALAMNGSER</sequence>
<feature type="transmembrane region" description="Helical" evidence="1">
    <location>
        <begin position="410"/>
        <end position="427"/>
    </location>
</feature>
<dbReference type="Proteomes" id="UP001595379">
    <property type="component" value="Unassembled WGS sequence"/>
</dbReference>
<feature type="transmembrane region" description="Helical" evidence="1">
    <location>
        <begin position="355"/>
        <end position="374"/>
    </location>
</feature>
<reference evidence="4" key="1">
    <citation type="journal article" date="2019" name="Int. J. Syst. Evol. Microbiol.">
        <title>The Global Catalogue of Microorganisms (GCM) 10K type strain sequencing project: providing services to taxonomists for standard genome sequencing and annotation.</title>
        <authorList>
            <consortium name="The Broad Institute Genomics Platform"/>
            <consortium name="The Broad Institute Genome Sequencing Center for Infectious Disease"/>
            <person name="Wu L."/>
            <person name="Ma J."/>
        </authorList>
    </citation>
    <scope>NUCLEOTIDE SEQUENCE [LARGE SCALE GENOMIC DNA]</scope>
    <source>
        <strain evidence="4">KCTC 52487</strain>
    </source>
</reference>
<dbReference type="Pfam" id="PF13781">
    <property type="entry name" value="DoxX_3"/>
    <property type="match status" value="1"/>
</dbReference>
<dbReference type="PANTHER" id="PTHR12126:SF11">
    <property type="entry name" value="NADH DEHYDROGENASE [UBIQUINONE] 1 ALPHA SUBCOMPLEX SUBUNIT 9, MITOCHONDRIAL"/>
    <property type="match status" value="1"/>
</dbReference>
<keyword evidence="1" id="KW-0812">Transmembrane</keyword>
<protein>
    <submittedName>
        <fullName evidence="3">SDR family oxidoreductase</fullName>
    </submittedName>
</protein>
<dbReference type="PANTHER" id="PTHR12126">
    <property type="entry name" value="NADH-UBIQUINONE OXIDOREDUCTASE 39 KDA SUBUNIT-RELATED"/>
    <property type="match status" value="1"/>
</dbReference>
<dbReference type="Gene3D" id="3.40.50.720">
    <property type="entry name" value="NAD(P)-binding Rossmann-like Domain"/>
    <property type="match status" value="1"/>
</dbReference>
<dbReference type="Pfam" id="PF13460">
    <property type="entry name" value="NAD_binding_10"/>
    <property type="match status" value="1"/>
</dbReference>
<keyword evidence="4" id="KW-1185">Reference proteome</keyword>